<feature type="transmembrane region" description="Helical" evidence="1">
    <location>
        <begin position="93"/>
        <end position="110"/>
    </location>
</feature>
<evidence type="ECO:0000313" key="2">
    <source>
        <dbReference type="EMBL" id="AFL82755.1"/>
    </source>
</evidence>
<dbReference type="STRING" id="866536.Belba_0084"/>
<proteinExistence type="predicted"/>
<dbReference type="OrthoDB" id="838091at2"/>
<sequence length="236" mass="27778">MKLRENDITKLHHHINAKLIPYIEVRDEVLDHYQTALEHEDEKTMEEVLKDLDQTFTIGYCKEIAKNYIHELRSEYPSLLKNKIFQMFSLKRIPFTFLILIAGISIPQLFPQPGKLVHLLNAFFLSLMSFESFMIQFSYPKRPIKHQYRKHIDDKPTFARIQSRSLKGWGIFPALTYILLLFPLLVFYLGDFTGSEIGFLFTPPYIYGICILTALMILFQIASFEVSRDRIKPIIR</sequence>
<dbReference type="AlphaFoldDB" id="I3Z0I7"/>
<accession>I3Z0I7</accession>
<dbReference type="RefSeq" id="WP_014770772.1">
    <property type="nucleotide sequence ID" value="NC_018010.1"/>
</dbReference>
<evidence type="ECO:0000313" key="3">
    <source>
        <dbReference type="Proteomes" id="UP000006050"/>
    </source>
</evidence>
<dbReference type="EMBL" id="CP003281">
    <property type="protein sequence ID" value="AFL82755.1"/>
    <property type="molecule type" value="Genomic_DNA"/>
</dbReference>
<feature type="transmembrane region" description="Helical" evidence="1">
    <location>
        <begin position="205"/>
        <end position="226"/>
    </location>
</feature>
<keyword evidence="1" id="KW-1133">Transmembrane helix</keyword>
<dbReference type="eggNOG" id="COG0576">
    <property type="taxonomic scope" value="Bacteria"/>
</dbReference>
<feature type="transmembrane region" description="Helical" evidence="1">
    <location>
        <begin position="116"/>
        <end position="139"/>
    </location>
</feature>
<evidence type="ECO:0000256" key="1">
    <source>
        <dbReference type="SAM" id="Phobius"/>
    </source>
</evidence>
<name>I3Z0I7_BELBD</name>
<dbReference type="Proteomes" id="UP000006050">
    <property type="component" value="Chromosome"/>
</dbReference>
<keyword evidence="1" id="KW-0812">Transmembrane</keyword>
<organism evidence="2 3">
    <name type="scientific">Belliella baltica (strain DSM 15883 / CIP 108006 / LMG 21964 / BA134)</name>
    <dbReference type="NCBI Taxonomy" id="866536"/>
    <lineage>
        <taxon>Bacteria</taxon>
        <taxon>Pseudomonadati</taxon>
        <taxon>Bacteroidota</taxon>
        <taxon>Cytophagia</taxon>
        <taxon>Cytophagales</taxon>
        <taxon>Cyclobacteriaceae</taxon>
        <taxon>Belliella</taxon>
    </lineage>
</organism>
<dbReference type="HOGENOM" id="CLU_1173618_0_0_10"/>
<keyword evidence="1" id="KW-0472">Membrane</keyword>
<protein>
    <submittedName>
        <fullName evidence="2">Uncharacterized protein</fullName>
    </submittedName>
</protein>
<dbReference type="KEGG" id="bbd:Belba_0084"/>
<keyword evidence="3" id="KW-1185">Reference proteome</keyword>
<feature type="transmembrane region" description="Helical" evidence="1">
    <location>
        <begin position="169"/>
        <end position="190"/>
    </location>
</feature>
<gene>
    <name evidence="2" type="ordered locus">Belba_0084</name>
</gene>
<reference evidence="3" key="1">
    <citation type="submission" date="2012-06" db="EMBL/GenBank/DDBJ databases">
        <title>The complete genome of Belliella baltica DSM 15883.</title>
        <authorList>
            <person name="Lucas S."/>
            <person name="Copeland A."/>
            <person name="Lapidus A."/>
            <person name="Goodwin L."/>
            <person name="Pitluck S."/>
            <person name="Peters L."/>
            <person name="Mikhailova N."/>
            <person name="Davenport K."/>
            <person name="Kyrpides N."/>
            <person name="Mavromatis K."/>
            <person name="Pagani I."/>
            <person name="Ivanova N."/>
            <person name="Ovchinnikova G."/>
            <person name="Zeytun A."/>
            <person name="Detter J.C."/>
            <person name="Han C."/>
            <person name="Land M."/>
            <person name="Hauser L."/>
            <person name="Markowitz V."/>
            <person name="Cheng J.-F."/>
            <person name="Hugenholtz P."/>
            <person name="Woyke T."/>
            <person name="Wu D."/>
            <person name="Tindall B."/>
            <person name="Pomrenke H."/>
            <person name="Brambilla E."/>
            <person name="Klenk H.-P."/>
            <person name="Eisen J.A."/>
        </authorList>
    </citation>
    <scope>NUCLEOTIDE SEQUENCE [LARGE SCALE GENOMIC DNA]</scope>
    <source>
        <strain evidence="3">DSM 15883 / CIP 108006 / LMG 21964 / BA134</strain>
    </source>
</reference>